<feature type="domain" description="Fibronectin type-III" evidence="14">
    <location>
        <begin position="1718"/>
        <end position="1806"/>
    </location>
</feature>
<evidence type="ECO:0000256" key="2">
    <source>
        <dbReference type="ARBA" id="ARBA00008673"/>
    </source>
</evidence>
<evidence type="ECO:0000259" key="14">
    <source>
        <dbReference type="PROSITE" id="PS50853"/>
    </source>
</evidence>
<feature type="compositionally biased region" description="Polar residues" evidence="11">
    <location>
        <begin position="1426"/>
        <end position="1461"/>
    </location>
</feature>
<feature type="domain" description="EGF-like" evidence="13">
    <location>
        <begin position="419"/>
        <end position="450"/>
    </location>
</feature>
<proteinExistence type="inferred from homology"/>
<dbReference type="PROSITE" id="PS00022">
    <property type="entry name" value="EGF_1"/>
    <property type="match status" value="4"/>
</dbReference>
<dbReference type="PANTHER" id="PTHR46708">
    <property type="entry name" value="TENASCIN"/>
    <property type="match status" value="1"/>
</dbReference>
<evidence type="ECO:0000256" key="3">
    <source>
        <dbReference type="ARBA" id="ARBA00022525"/>
    </source>
</evidence>
<feature type="compositionally biased region" description="Low complexity" evidence="11">
    <location>
        <begin position="1035"/>
        <end position="1056"/>
    </location>
</feature>
<reference evidence="17" key="1">
    <citation type="journal article" date="2018" name="PLoS ONE">
        <title>Chinook salmon (Oncorhynchus tshawytscha) genome and transcriptome.</title>
        <authorList>
            <person name="Christensen K.A."/>
            <person name="Leong J.S."/>
            <person name="Sakhrani D."/>
            <person name="Biagi C.A."/>
            <person name="Minkley D.R."/>
            <person name="Withler R.E."/>
            <person name="Rondeau E.B."/>
            <person name="Koop B.F."/>
            <person name="Devlin R.H."/>
        </authorList>
    </citation>
    <scope>NUCLEOTIDE SEQUENCE [LARGE SCALE GENOMIC DNA]</scope>
</reference>
<feature type="compositionally biased region" description="Polar residues" evidence="11">
    <location>
        <begin position="1404"/>
        <end position="1414"/>
    </location>
</feature>
<evidence type="ECO:0000256" key="7">
    <source>
        <dbReference type="ARBA" id="ARBA00022737"/>
    </source>
</evidence>
<feature type="compositionally biased region" description="Basic and acidic residues" evidence="11">
    <location>
        <begin position="749"/>
        <end position="758"/>
    </location>
</feature>
<dbReference type="Pfam" id="PF18720">
    <property type="entry name" value="EGF_Tenascin"/>
    <property type="match status" value="2"/>
</dbReference>
<evidence type="ECO:0000313" key="17">
    <source>
        <dbReference type="Proteomes" id="UP000694402"/>
    </source>
</evidence>
<comment type="similarity">
    <text evidence="2">Belongs to the tenascin family.</text>
</comment>
<feature type="chain" id="PRO_5044338743" evidence="12">
    <location>
        <begin position="24"/>
        <end position="2120"/>
    </location>
</feature>
<dbReference type="InterPro" id="IPR041161">
    <property type="entry name" value="EGF_Tenascin"/>
</dbReference>
<dbReference type="PROSITE" id="PS50853">
    <property type="entry name" value="FN3"/>
    <property type="match status" value="5"/>
</dbReference>
<feature type="compositionally biased region" description="Basic and acidic residues" evidence="11">
    <location>
        <begin position="909"/>
        <end position="921"/>
    </location>
</feature>
<feature type="compositionally biased region" description="Basic residues" evidence="11">
    <location>
        <begin position="826"/>
        <end position="836"/>
    </location>
</feature>
<feature type="domain" description="Fibronectin type-III" evidence="14">
    <location>
        <begin position="619"/>
        <end position="709"/>
    </location>
</feature>
<dbReference type="InterPro" id="IPR050991">
    <property type="entry name" value="ECM_Regulatory_Proteins"/>
</dbReference>
<dbReference type="Pfam" id="PF23106">
    <property type="entry name" value="EGF_Teneurin"/>
    <property type="match status" value="2"/>
</dbReference>
<evidence type="ECO:0000256" key="10">
    <source>
        <dbReference type="PROSITE-ProRule" id="PRU00076"/>
    </source>
</evidence>
<feature type="compositionally biased region" description="Basic and acidic residues" evidence="11">
    <location>
        <begin position="1271"/>
        <end position="1280"/>
    </location>
</feature>
<evidence type="ECO:0000259" key="13">
    <source>
        <dbReference type="PROSITE" id="PS50026"/>
    </source>
</evidence>
<accession>A0AAZ3S1G5</accession>
<comment type="caution">
    <text evidence="10">Lacks conserved residue(s) required for the propagation of feature annotation.</text>
</comment>
<feature type="compositionally biased region" description="Low complexity" evidence="11">
    <location>
        <begin position="1094"/>
        <end position="1106"/>
    </location>
</feature>
<keyword evidence="9" id="KW-0325">Glycoprotein</keyword>
<dbReference type="PROSITE" id="PS00514">
    <property type="entry name" value="FIBRINOGEN_C_1"/>
    <property type="match status" value="1"/>
</dbReference>
<evidence type="ECO:0000256" key="4">
    <source>
        <dbReference type="ARBA" id="ARBA00022530"/>
    </source>
</evidence>
<dbReference type="Ensembl" id="ENSOTST00005083773.2">
    <property type="protein sequence ID" value="ENSOTSP00005146275.1"/>
    <property type="gene ID" value="ENSOTSG00005036438.2"/>
</dbReference>
<evidence type="ECO:0000256" key="9">
    <source>
        <dbReference type="ARBA" id="ARBA00023180"/>
    </source>
</evidence>
<evidence type="ECO:0000259" key="15">
    <source>
        <dbReference type="PROSITE" id="PS51406"/>
    </source>
</evidence>
<feature type="region of interest" description="Disordered" evidence="11">
    <location>
        <begin position="817"/>
        <end position="839"/>
    </location>
</feature>
<feature type="compositionally biased region" description="Polar residues" evidence="11">
    <location>
        <begin position="1550"/>
        <end position="1569"/>
    </location>
</feature>
<dbReference type="PROSITE" id="PS01186">
    <property type="entry name" value="EGF_2"/>
    <property type="match status" value="4"/>
</dbReference>
<feature type="compositionally biased region" description="Polar residues" evidence="11">
    <location>
        <begin position="1351"/>
        <end position="1375"/>
    </location>
</feature>
<feature type="compositionally biased region" description="Low complexity" evidence="11">
    <location>
        <begin position="1251"/>
        <end position="1265"/>
    </location>
</feature>
<dbReference type="Pfam" id="PF00147">
    <property type="entry name" value="Fibrinogen_C"/>
    <property type="match status" value="1"/>
</dbReference>
<feature type="domain" description="Fibronectin type-III" evidence="14">
    <location>
        <begin position="529"/>
        <end position="618"/>
    </location>
</feature>
<dbReference type="SMART" id="SM00060">
    <property type="entry name" value="FN3"/>
    <property type="match status" value="6"/>
</dbReference>
<dbReference type="RefSeq" id="XP_042151520.1">
    <property type="nucleotide sequence ID" value="XM_042295586.1"/>
</dbReference>
<feature type="domain" description="Fibronectin type-III" evidence="14">
    <location>
        <begin position="1812"/>
        <end position="1899"/>
    </location>
</feature>
<dbReference type="GeneTree" id="ENSGT00940000155565"/>
<feature type="compositionally biased region" description="Acidic residues" evidence="11">
    <location>
        <begin position="1497"/>
        <end position="1523"/>
    </location>
</feature>
<sequence>MPLVPSFLLLLLACPALLTLSGSQSLQTGGQRAPRNTKPEGGGQPIKVVISEACVQGDSSQNQGKELDLEPGSPLVLTHRIRLVPGSCGGGCEAEFAALRDRLERLEKEVSALREKCGGPEGGCCTSQQSKGTECSIKPEGEECPNECSDQGRCEDGKCVCFPGFSGPDCSLSDCPGNCNDKGKCVNGQCVCDPGFTGPDCSSESCPGNCNNKGRCENGQCVCNTGFTGLDCSTKACPGNCNNKGQCVNGKCVCKTGFTGPDCSTKACPGNCNNKGQCVNGKCVCDSSFTGPDCSSESCPGNCNNKGQCVNGKCVCDSSFTGPDCSSESCPGNCNNKGRCENGQCVCNTGFTGLDCSTKACPGNCNNKGRCENGQCVCNTGFTGLDCSTKACPGNCNNKGQCVNGKCVCDSSFTGPDCSTKSCPGNCSNRGKCVNGQCVCDSGFTGPDCSAKACPNNCSNKGRCVSGKCVCEVGFSGQDCAAKGCPDNCSNKGRCVKGRCVCRRGFAIPDCSQCEAGFTGADCGTAMSGVSQLNTKDVTESSVTLFWTPPPVQYDTYHVTFASQKEGDQQITSQVGGKLTAYTQTGLAAGQAYTVTINGEIDGRMGAESTAEFTTLISGPTNLQVVKTTTTSAVVQWEQSQGDIDRYRLTVTPNQTDGTAKGRQDLTLPPERDSAQIDGLDPGHLYDITLVAEKGGIESKPATVQVTPGKSTKTISRVTMPVAPGVESHEGDSAGNTKPVKDILNTKAKGEEPERVKDWSGPGSVTVKGTNGTKEDTSVRTSTRPLVNTNYRVIPKPGDRITLPRKPYIGGSIRFNGTRVGQGGRRVGHSLLKKPTSRNPMEVPKVKETLDTDSKPENPFVGDKTVALTVKETNLETSPLGEKDETLTKAYPVGILPVNGTSRSGSEPSVKDLPDRKKDTEIETNEPGPGTEGLEHTTTSERNTTVHPNGKKCVNKVKLTHRKVNVTRGERVIGGRLNGTIVQRKPTAGQGFAEKDDGALKVSEAGHSKTTFHERNRVIHTQSKADDISPHTTQSPTYLTSSSPVSPTSHMSLSSSAPAKHDESMTGMGQPMTDRDVANGETLPVPQTQSSNLPPETEPTSSSESEQNGKGPSPSNPEDSYSGKAHVAVAEVGVSKDGAKTANGGFGTKQNKTKTLRVGGSPPFRRLPPKGPYQRRPYLNMRPFQNRTRSPFSAPAKQNESKTGTGQPMTDRQLLFPKTLTVSPAQSSTLPSDAQPEIAPKSSSESEHSGKGYSSSSSSTSEEPSAVAEDGISRDGDRATDMVSSGTERNRSRTLTLGSTPPLRRLPPKGTQQRRPHPNMGAFPNRTRTNLIPPWHPSRGPIRRPFPPKLTNRNNGIIVQTPQTGEQGTYSTSQNDTNTDLKPKTLLKKTNATAGKIARDQTHIRNNSSLSQRGQDSKTGHPDKGSQVSKNADSRDSPNQINGSDVTTTGKTGQPLNSVGVQSITSGGLILVWEAPEGMYRNFIVTWEEHGSKNEAEKEEEKEEEEEESESEEDRQEEGEAEGQTEKENNGNEEESEMGVSQGKEGGEENTVTNSKSDNQRQSSDSNATAKVGDGGTIKFSKVLPGSARSFRFQNLHPQTRYSLSVFGKGPGLRSKIHRLIVSTGPELPSGLVFSEVTETSLSVSWTKPKSPVSGFKVTYTHTQEGEPVSVMVDSGDSTLALSKLSPGSSYEVSVISVLGLDESDAIKDLVMTLPDPPTTLQAINVTDTKALLLWRPALATVDRYVIVYGSEKGSDDVKITVSGNAAEQQLKDLQGSTMYTVTVTSQLGNLDGPAAITVFTTTSGSGGDGEVPRDLKASQVTPRSALLTWKPPSAAVGSYKLTYQTEGQEMQEVTIDSTVTEFKLTRLHPMSKYTVQLQGERGGSYTAAISTEFTTGNLRYPFPSDCSQELLNGMHESGEVEIFPNGRQGKPVLVYCDQVTDGGGWTVFQRRMDGKTDFFQGWENYSKGFGELSGEFWLGNENLHNLTSMAPMTLRVDLRAGDESVFAKYSAFTVDTVRKNYALKVSGYSGTAGDSMSYHNGRMFSTRDRDPAPFITRCAMSYRGGWWYKNCHQANLNGLYDTNVNHQGLIWTAWKGKDYSVPFTEMKLRPTSFTPPTQG</sequence>
<dbReference type="InterPro" id="IPR003961">
    <property type="entry name" value="FN3_dom"/>
</dbReference>
<dbReference type="InterPro" id="IPR002181">
    <property type="entry name" value="Fibrinogen_a/b/g_C_dom"/>
</dbReference>
<feature type="compositionally biased region" description="Polar residues" evidence="11">
    <location>
        <begin position="1183"/>
        <end position="1210"/>
    </location>
</feature>
<dbReference type="PROSITE" id="PS51406">
    <property type="entry name" value="FIBRINOGEN_C_2"/>
    <property type="match status" value="1"/>
</dbReference>
<dbReference type="InterPro" id="IPR020837">
    <property type="entry name" value="Fibrinogen_CS"/>
</dbReference>
<dbReference type="CDD" id="cd00063">
    <property type="entry name" value="FN3"/>
    <property type="match status" value="5"/>
</dbReference>
<dbReference type="SMART" id="SM00186">
    <property type="entry name" value="FBG"/>
    <property type="match status" value="1"/>
</dbReference>
<feature type="compositionally biased region" description="Basic and acidic residues" evidence="11">
    <location>
        <begin position="1415"/>
        <end position="1424"/>
    </location>
</feature>
<evidence type="ECO:0000256" key="12">
    <source>
        <dbReference type="SAM" id="SignalP"/>
    </source>
</evidence>
<feature type="region of interest" description="Disordered" evidence="11">
    <location>
        <begin position="1006"/>
        <end position="1461"/>
    </location>
</feature>
<feature type="region of interest" description="Disordered" evidence="11">
    <location>
        <begin position="749"/>
        <end position="783"/>
    </location>
</feature>
<protein>
    <submittedName>
        <fullName evidence="16">Uncharacterized protein</fullName>
    </submittedName>
</protein>
<keyword evidence="5 10" id="KW-0245">EGF-like domain</keyword>
<dbReference type="CDD" id="cd00087">
    <property type="entry name" value="FReD"/>
    <property type="match status" value="1"/>
</dbReference>
<evidence type="ECO:0000256" key="6">
    <source>
        <dbReference type="ARBA" id="ARBA00022729"/>
    </source>
</evidence>
<feature type="compositionally biased region" description="Polar residues" evidence="11">
    <location>
        <begin position="1282"/>
        <end position="1299"/>
    </location>
</feature>
<reference evidence="16" key="2">
    <citation type="submission" date="2025-08" db="UniProtKB">
        <authorList>
            <consortium name="Ensembl"/>
        </authorList>
    </citation>
    <scope>IDENTIFICATION</scope>
</reference>
<feature type="compositionally biased region" description="Polar residues" evidence="11">
    <location>
        <begin position="1220"/>
        <end position="1232"/>
    </location>
</feature>
<feature type="domain" description="Fibrinogen C-terminal" evidence="15">
    <location>
        <begin position="1898"/>
        <end position="2113"/>
    </location>
</feature>
<evidence type="ECO:0000256" key="1">
    <source>
        <dbReference type="ARBA" id="ARBA00004498"/>
    </source>
</evidence>
<name>A0AAZ3S1G5_ONCTS</name>
<keyword evidence="8 10" id="KW-1015">Disulfide bond</keyword>
<dbReference type="PROSITE" id="PS50026">
    <property type="entry name" value="EGF_3"/>
    <property type="match status" value="2"/>
</dbReference>
<dbReference type="GeneID" id="112264777"/>
<feature type="signal peptide" evidence="12">
    <location>
        <begin position="1"/>
        <end position="23"/>
    </location>
</feature>
<evidence type="ECO:0000256" key="8">
    <source>
        <dbReference type="ARBA" id="ARBA00023157"/>
    </source>
</evidence>
<feature type="compositionally biased region" description="Basic and acidic residues" evidence="11">
    <location>
        <begin position="1006"/>
        <end position="1029"/>
    </location>
</feature>
<comment type="subcellular location">
    <subcellularLocation>
        <location evidence="1">Secreted</location>
        <location evidence="1">Extracellular space</location>
        <location evidence="1">Extracellular matrix</location>
    </subcellularLocation>
</comment>
<keyword evidence="3" id="KW-0964">Secreted</keyword>
<feature type="disulfide bond" evidence="10">
    <location>
        <begin position="144"/>
        <end position="154"/>
    </location>
</feature>
<dbReference type="FunFam" id="2.10.25.10:FF:000001">
    <property type="entry name" value="Tenascin C"/>
    <property type="match status" value="11"/>
</dbReference>
<feature type="domain" description="EGF-like" evidence="13">
    <location>
        <begin position="140"/>
        <end position="171"/>
    </location>
</feature>
<keyword evidence="4" id="KW-0272">Extracellular matrix</keyword>
<dbReference type="Pfam" id="PF25024">
    <property type="entry name" value="EGF_TEN"/>
    <property type="match status" value="1"/>
</dbReference>
<keyword evidence="17" id="KW-1185">Reference proteome</keyword>
<evidence type="ECO:0000256" key="11">
    <source>
        <dbReference type="SAM" id="MobiDB-lite"/>
    </source>
</evidence>
<feature type="disulfide bond" evidence="10">
    <location>
        <begin position="161"/>
        <end position="170"/>
    </location>
</feature>
<dbReference type="PANTHER" id="PTHR46708:SF1">
    <property type="entry name" value="TENASCIN"/>
    <property type="match status" value="1"/>
</dbReference>
<gene>
    <name evidence="16" type="primary">LOC112264777</name>
</gene>
<keyword evidence="7" id="KW-0677">Repeat</keyword>
<organism evidence="16 17">
    <name type="scientific">Oncorhynchus tshawytscha</name>
    <name type="common">Chinook salmon</name>
    <name type="synonym">Salmo tshawytscha</name>
    <dbReference type="NCBI Taxonomy" id="74940"/>
    <lineage>
        <taxon>Eukaryota</taxon>
        <taxon>Metazoa</taxon>
        <taxon>Chordata</taxon>
        <taxon>Craniata</taxon>
        <taxon>Vertebrata</taxon>
        <taxon>Euteleostomi</taxon>
        <taxon>Actinopterygii</taxon>
        <taxon>Neopterygii</taxon>
        <taxon>Teleostei</taxon>
        <taxon>Protacanthopterygii</taxon>
        <taxon>Salmoniformes</taxon>
        <taxon>Salmonidae</taxon>
        <taxon>Salmoninae</taxon>
        <taxon>Oncorhynchus</taxon>
    </lineage>
</organism>
<feature type="domain" description="Fibronectin type-III" evidence="14">
    <location>
        <begin position="1628"/>
        <end position="1717"/>
    </location>
</feature>
<feature type="disulfide bond" evidence="10">
    <location>
        <begin position="423"/>
        <end position="433"/>
    </location>
</feature>
<dbReference type="CDD" id="cd00054">
    <property type="entry name" value="EGF_CA"/>
    <property type="match status" value="1"/>
</dbReference>
<dbReference type="FunFam" id="3.90.215.10:FF:000001">
    <property type="entry name" value="Tenascin isoform 1"/>
    <property type="match status" value="1"/>
</dbReference>
<feature type="region of interest" description="Disordered" evidence="11">
    <location>
        <begin position="1491"/>
        <end position="1577"/>
    </location>
</feature>
<evidence type="ECO:0000256" key="5">
    <source>
        <dbReference type="ARBA" id="ARBA00022536"/>
    </source>
</evidence>
<keyword evidence="6 12" id="KW-0732">Signal</keyword>
<dbReference type="Pfam" id="PF00041">
    <property type="entry name" value="fn3"/>
    <property type="match status" value="5"/>
</dbReference>
<feature type="disulfide bond" evidence="10">
    <location>
        <begin position="440"/>
        <end position="449"/>
    </location>
</feature>
<dbReference type="SMART" id="SM00181">
    <property type="entry name" value="EGF"/>
    <property type="match status" value="12"/>
</dbReference>
<evidence type="ECO:0000313" key="16">
    <source>
        <dbReference type="Ensembl" id="ENSOTSP00005146275.1"/>
    </source>
</evidence>
<reference evidence="16" key="3">
    <citation type="submission" date="2025-09" db="UniProtKB">
        <authorList>
            <consortium name="Ensembl"/>
        </authorList>
    </citation>
    <scope>IDENTIFICATION</scope>
</reference>
<dbReference type="KEGG" id="otw:112264777"/>
<feature type="region of interest" description="Disordered" evidence="11">
    <location>
        <begin position="898"/>
        <end position="946"/>
    </location>
</feature>
<dbReference type="Proteomes" id="UP000694402">
    <property type="component" value="Unassembled WGS sequence"/>
</dbReference>
<dbReference type="InterPro" id="IPR000742">
    <property type="entry name" value="EGF"/>
</dbReference>